<dbReference type="EMBL" id="VKHT01000412">
    <property type="protein sequence ID" value="MBB0245164.1"/>
    <property type="molecule type" value="Genomic_DNA"/>
</dbReference>
<protein>
    <submittedName>
        <fullName evidence="1">Mycothiol synthase</fullName>
    </submittedName>
</protein>
<proteinExistence type="predicted"/>
<dbReference type="Proteomes" id="UP000538929">
    <property type="component" value="Unassembled WGS sequence"/>
</dbReference>
<gene>
    <name evidence="1" type="ORF">FNQ90_13875</name>
</gene>
<sequence>MSDVVVLEDLSAEDIREAGRLADAALAADGRSPLSEQS</sequence>
<comment type="caution">
    <text evidence="1">The sequence shown here is derived from an EMBL/GenBank/DDBJ whole genome shotgun (WGS) entry which is preliminary data.</text>
</comment>
<evidence type="ECO:0000313" key="1">
    <source>
        <dbReference type="EMBL" id="MBB0245164.1"/>
    </source>
</evidence>
<name>A0A7W3TE30_9ACTN</name>
<dbReference type="AlphaFoldDB" id="A0A7W3TE30"/>
<keyword evidence="2" id="KW-1185">Reference proteome</keyword>
<reference evidence="2" key="1">
    <citation type="submission" date="2019-10" db="EMBL/GenBank/DDBJ databases">
        <title>Streptomyces sp. nov., a novel actinobacterium isolated from alkaline environment.</title>
        <authorList>
            <person name="Golinska P."/>
        </authorList>
    </citation>
    <scope>NUCLEOTIDE SEQUENCE [LARGE SCALE GENOMIC DNA]</scope>
    <source>
        <strain evidence="2">DSM 42118</strain>
    </source>
</reference>
<organism evidence="1 2">
    <name type="scientific">Streptomyces alkaliphilus</name>
    <dbReference type="NCBI Taxonomy" id="1472722"/>
    <lineage>
        <taxon>Bacteria</taxon>
        <taxon>Bacillati</taxon>
        <taxon>Actinomycetota</taxon>
        <taxon>Actinomycetes</taxon>
        <taxon>Kitasatosporales</taxon>
        <taxon>Streptomycetaceae</taxon>
        <taxon>Streptomyces</taxon>
    </lineage>
</organism>
<evidence type="ECO:0000313" key="2">
    <source>
        <dbReference type="Proteomes" id="UP000538929"/>
    </source>
</evidence>
<accession>A0A7W3TE30</accession>
<feature type="non-terminal residue" evidence="1">
    <location>
        <position position="38"/>
    </location>
</feature>